<evidence type="ECO:0000256" key="1">
    <source>
        <dbReference type="ARBA" id="ARBA00022679"/>
    </source>
</evidence>
<evidence type="ECO:0000256" key="2">
    <source>
        <dbReference type="ARBA" id="ARBA00023315"/>
    </source>
</evidence>
<keyword evidence="1" id="KW-0808">Transferase</keyword>
<dbReference type="InterPro" id="IPR050832">
    <property type="entry name" value="Bact_Acetyltransf"/>
</dbReference>
<evidence type="ECO:0000313" key="5">
    <source>
        <dbReference type="Proteomes" id="UP001501821"/>
    </source>
</evidence>
<evidence type="ECO:0000259" key="3">
    <source>
        <dbReference type="PROSITE" id="PS51186"/>
    </source>
</evidence>
<name>A0ABP7IDK0_9ACTN</name>
<dbReference type="Proteomes" id="UP001501821">
    <property type="component" value="Unassembled WGS sequence"/>
</dbReference>
<dbReference type="InterPro" id="IPR000182">
    <property type="entry name" value="GNAT_dom"/>
</dbReference>
<dbReference type="Gene3D" id="3.40.630.30">
    <property type="match status" value="1"/>
</dbReference>
<dbReference type="PROSITE" id="PS51186">
    <property type="entry name" value="GNAT"/>
    <property type="match status" value="1"/>
</dbReference>
<dbReference type="EMBL" id="BAABAH010000004">
    <property type="protein sequence ID" value="GAA3815777.1"/>
    <property type="molecule type" value="Genomic_DNA"/>
</dbReference>
<accession>A0ABP7IDK0</accession>
<keyword evidence="2" id="KW-0012">Acyltransferase</keyword>
<proteinExistence type="predicted"/>
<dbReference type="InterPro" id="IPR016181">
    <property type="entry name" value="Acyl_CoA_acyltransferase"/>
</dbReference>
<keyword evidence="5" id="KW-1185">Reference proteome</keyword>
<gene>
    <name evidence="4" type="ORF">GCM10022242_17390</name>
</gene>
<dbReference type="CDD" id="cd04301">
    <property type="entry name" value="NAT_SF"/>
    <property type="match status" value="1"/>
</dbReference>
<feature type="domain" description="N-acetyltransferase" evidence="3">
    <location>
        <begin position="201"/>
        <end position="368"/>
    </location>
</feature>
<protein>
    <recommendedName>
        <fullName evidence="3">N-acetyltransferase domain-containing protein</fullName>
    </recommendedName>
</protein>
<dbReference type="Pfam" id="PF00583">
    <property type="entry name" value="Acetyltransf_1"/>
    <property type="match status" value="1"/>
</dbReference>
<organism evidence="4 5">
    <name type="scientific">Nocardioides panacisoli</name>
    <dbReference type="NCBI Taxonomy" id="627624"/>
    <lineage>
        <taxon>Bacteria</taxon>
        <taxon>Bacillati</taxon>
        <taxon>Actinomycetota</taxon>
        <taxon>Actinomycetes</taxon>
        <taxon>Propionibacteriales</taxon>
        <taxon>Nocardioidaceae</taxon>
        <taxon>Nocardioides</taxon>
    </lineage>
</organism>
<comment type="caution">
    <text evidence="4">The sequence shown here is derived from an EMBL/GenBank/DDBJ whole genome shotgun (WGS) entry which is preliminary data.</text>
</comment>
<evidence type="ECO:0000313" key="4">
    <source>
        <dbReference type="EMBL" id="GAA3815777.1"/>
    </source>
</evidence>
<dbReference type="SUPFAM" id="SSF55729">
    <property type="entry name" value="Acyl-CoA N-acyltransferases (Nat)"/>
    <property type="match status" value="1"/>
</dbReference>
<sequence length="371" mass="41193">MEPMLPEESRFETGLVEVVGGYAELPSGWTVDTPDARDRFDVSRLTRLLRDHERHGRGWPGSGVDDVLVEVSDTGERMRANVVVRDGDEEIRAWGSVHDRAGGRMLFVHIVDRDLPDDVAKVCSDVLFHWAEGQAVAVGSARGLEVQQIDTGAFEDDARQHDWLEGAGFDRVRSWWQMKRPVTPDEATLVPSTDKWESEGVRVRLVGRGADGMPDHDDLRDVHDVLEQAFRDHFNSREETFDEFVHRLREDPGHRWDHWWLAELLDVPDAPQPVGALVATEVSSATGPNGSYVSYIGVLGDARGRGVAKSLLSTVIADAAGRGRDRVTLEVDADSPTGADGLYVGMGWETSYVTESWHRDVPVTGTPRQQG</sequence>
<reference evidence="5" key="1">
    <citation type="journal article" date="2019" name="Int. J. Syst. Evol. Microbiol.">
        <title>The Global Catalogue of Microorganisms (GCM) 10K type strain sequencing project: providing services to taxonomists for standard genome sequencing and annotation.</title>
        <authorList>
            <consortium name="The Broad Institute Genomics Platform"/>
            <consortium name="The Broad Institute Genome Sequencing Center for Infectious Disease"/>
            <person name="Wu L."/>
            <person name="Ma J."/>
        </authorList>
    </citation>
    <scope>NUCLEOTIDE SEQUENCE [LARGE SCALE GENOMIC DNA]</scope>
    <source>
        <strain evidence="5">JCM 16953</strain>
    </source>
</reference>
<dbReference type="PANTHER" id="PTHR43877">
    <property type="entry name" value="AMINOALKYLPHOSPHONATE N-ACETYLTRANSFERASE-RELATED-RELATED"/>
    <property type="match status" value="1"/>
</dbReference>